<evidence type="ECO:0000256" key="1">
    <source>
        <dbReference type="SAM" id="MobiDB-lite"/>
    </source>
</evidence>
<feature type="region of interest" description="Disordered" evidence="1">
    <location>
        <begin position="62"/>
        <end position="109"/>
    </location>
</feature>
<dbReference type="EMBL" id="MT141288">
    <property type="protein sequence ID" value="QJA57722.1"/>
    <property type="molecule type" value="Genomic_DNA"/>
</dbReference>
<sequence>MVKRGGLSDLEKFYIEKNPDKLDMEAMAKKLDRTEKQIETCWNEMRSKKVNPKKSFTRQVAEMGTHKRGGKPTSHVMTPMQAEQADEFRKKTTHPSKVSDAIHKPYGDD</sequence>
<gene>
    <name evidence="2" type="ORF">MM415B01579_0020</name>
</gene>
<proteinExistence type="predicted"/>
<feature type="compositionally biased region" description="Basic and acidic residues" evidence="1">
    <location>
        <begin position="100"/>
        <end position="109"/>
    </location>
</feature>
<dbReference type="Gene3D" id="1.10.10.60">
    <property type="entry name" value="Homeodomain-like"/>
    <property type="match status" value="1"/>
</dbReference>
<accession>A0A6M3IMM8</accession>
<evidence type="ECO:0000313" key="2">
    <source>
        <dbReference type="EMBL" id="QJA57722.1"/>
    </source>
</evidence>
<protein>
    <submittedName>
        <fullName evidence="2">Uncharacterized protein</fullName>
    </submittedName>
</protein>
<organism evidence="2">
    <name type="scientific">viral metagenome</name>
    <dbReference type="NCBI Taxonomy" id="1070528"/>
    <lineage>
        <taxon>unclassified sequences</taxon>
        <taxon>metagenomes</taxon>
        <taxon>organismal metagenomes</taxon>
    </lineage>
</organism>
<dbReference type="AlphaFoldDB" id="A0A6M3IMM8"/>
<reference evidence="2" key="1">
    <citation type="submission" date="2020-03" db="EMBL/GenBank/DDBJ databases">
        <title>The deep terrestrial virosphere.</title>
        <authorList>
            <person name="Holmfeldt K."/>
            <person name="Nilsson E."/>
            <person name="Simone D."/>
            <person name="Lopez-Fernandez M."/>
            <person name="Wu X."/>
            <person name="de Brujin I."/>
            <person name="Lundin D."/>
            <person name="Andersson A."/>
            <person name="Bertilsson S."/>
            <person name="Dopson M."/>
        </authorList>
    </citation>
    <scope>NUCLEOTIDE SEQUENCE</scope>
    <source>
        <strain evidence="2">MM415B01579</strain>
    </source>
</reference>
<name>A0A6M3IMM8_9ZZZZ</name>